<sequence>VWMHHLYPELELGPGTQELGQSPGKGSGWRKGSGDGILAEGTSEVQSAVVGATSAGFLRGIAASGTALPFAE</sequence>
<accession>A0A401TTG4</accession>
<feature type="region of interest" description="Disordered" evidence="1">
    <location>
        <begin position="12"/>
        <end position="37"/>
    </location>
</feature>
<evidence type="ECO:0000313" key="2">
    <source>
        <dbReference type="EMBL" id="GCC45926.1"/>
    </source>
</evidence>
<organism evidence="2 3">
    <name type="scientific">Chiloscyllium punctatum</name>
    <name type="common">Brownbanded bambooshark</name>
    <name type="synonym">Hemiscyllium punctatum</name>
    <dbReference type="NCBI Taxonomy" id="137246"/>
    <lineage>
        <taxon>Eukaryota</taxon>
        <taxon>Metazoa</taxon>
        <taxon>Chordata</taxon>
        <taxon>Craniata</taxon>
        <taxon>Vertebrata</taxon>
        <taxon>Chondrichthyes</taxon>
        <taxon>Elasmobranchii</taxon>
        <taxon>Galeomorphii</taxon>
        <taxon>Galeoidea</taxon>
        <taxon>Orectolobiformes</taxon>
        <taxon>Hemiscylliidae</taxon>
        <taxon>Chiloscyllium</taxon>
    </lineage>
</organism>
<dbReference type="AlphaFoldDB" id="A0A401TTG4"/>
<dbReference type="Proteomes" id="UP000287033">
    <property type="component" value="Unassembled WGS sequence"/>
</dbReference>
<dbReference type="EMBL" id="BEZZ01179436">
    <property type="protein sequence ID" value="GCC45926.1"/>
    <property type="molecule type" value="Genomic_DNA"/>
</dbReference>
<reference evidence="2 3" key="1">
    <citation type="journal article" date="2018" name="Nat. Ecol. Evol.">
        <title>Shark genomes provide insights into elasmobranch evolution and the origin of vertebrates.</title>
        <authorList>
            <person name="Hara Y"/>
            <person name="Yamaguchi K"/>
            <person name="Onimaru K"/>
            <person name="Kadota M"/>
            <person name="Koyanagi M"/>
            <person name="Keeley SD"/>
            <person name="Tatsumi K"/>
            <person name="Tanaka K"/>
            <person name="Motone F"/>
            <person name="Kageyama Y"/>
            <person name="Nozu R"/>
            <person name="Adachi N"/>
            <person name="Nishimura O"/>
            <person name="Nakagawa R"/>
            <person name="Tanegashima C"/>
            <person name="Kiyatake I"/>
            <person name="Matsumoto R"/>
            <person name="Murakumo K"/>
            <person name="Nishida K"/>
            <person name="Terakita A"/>
            <person name="Kuratani S"/>
            <person name="Sato K"/>
            <person name="Hyodo S Kuraku.S."/>
        </authorList>
    </citation>
    <scope>NUCLEOTIDE SEQUENCE [LARGE SCALE GENOMIC DNA]</scope>
</reference>
<evidence type="ECO:0000313" key="3">
    <source>
        <dbReference type="Proteomes" id="UP000287033"/>
    </source>
</evidence>
<protein>
    <submittedName>
        <fullName evidence="2">Uncharacterized protein</fullName>
    </submittedName>
</protein>
<proteinExistence type="predicted"/>
<feature type="non-terminal residue" evidence="2">
    <location>
        <position position="1"/>
    </location>
</feature>
<name>A0A401TTG4_CHIPU</name>
<evidence type="ECO:0000256" key="1">
    <source>
        <dbReference type="SAM" id="MobiDB-lite"/>
    </source>
</evidence>
<gene>
    <name evidence="2" type="ORF">chiPu_0030291</name>
</gene>
<feature type="compositionally biased region" description="Gly residues" evidence="1">
    <location>
        <begin position="23"/>
        <end position="35"/>
    </location>
</feature>
<keyword evidence="3" id="KW-1185">Reference proteome</keyword>
<comment type="caution">
    <text evidence="2">The sequence shown here is derived from an EMBL/GenBank/DDBJ whole genome shotgun (WGS) entry which is preliminary data.</text>
</comment>